<dbReference type="SUPFAM" id="SSF49879">
    <property type="entry name" value="SMAD/FHA domain"/>
    <property type="match status" value="1"/>
</dbReference>
<dbReference type="AlphaFoldDB" id="A0A2G5E6G0"/>
<feature type="region of interest" description="Disordered" evidence="1">
    <location>
        <begin position="136"/>
        <end position="162"/>
    </location>
</feature>
<dbReference type="EMBL" id="KZ305028">
    <property type="protein sequence ID" value="PIA51281.1"/>
    <property type="molecule type" value="Genomic_DNA"/>
</dbReference>
<dbReference type="InParanoid" id="A0A2G5E6G0"/>
<name>A0A2G5E6G0_AQUCA</name>
<accession>A0A2G5E6G0</accession>
<dbReference type="InterPro" id="IPR008984">
    <property type="entry name" value="SMAD_FHA_dom_sf"/>
</dbReference>
<evidence type="ECO:0000313" key="3">
    <source>
        <dbReference type="Proteomes" id="UP000230069"/>
    </source>
</evidence>
<evidence type="ECO:0000256" key="1">
    <source>
        <dbReference type="SAM" id="MobiDB-lite"/>
    </source>
</evidence>
<evidence type="ECO:0000313" key="2">
    <source>
        <dbReference type="EMBL" id="PIA51281.1"/>
    </source>
</evidence>
<keyword evidence="3" id="KW-1185">Reference proteome</keyword>
<reference evidence="2 3" key="1">
    <citation type="submission" date="2017-09" db="EMBL/GenBank/DDBJ databases">
        <title>WGS assembly of Aquilegia coerulea Goldsmith.</title>
        <authorList>
            <person name="Hodges S."/>
            <person name="Kramer E."/>
            <person name="Nordborg M."/>
            <person name="Tomkins J."/>
            <person name="Borevitz J."/>
            <person name="Derieg N."/>
            <person name="Yan J."/>
            <person name="Mihaltcheva S."/>
            <person name="Hayes R.D."/>
            <person name="Rokhsar D."/>
        </authorList>
    </citation>
    <scope>NUCLEOTIDE SEQUENCE [LARGE SCALE GENOMIC DNA]</scope>
    <source>
        <strain evidence="3">cv. Goldsmith</strain>
    </source>
</reference>
<dbReference type="Gene3D" id="2.60.200.20">
    <property type="match status" value="1"/>
</dbReference>
<protein>
    <submittedName>
        <fullName evidence="2">Uncharacterized protein</fullName>
    </submittedName>
</protein>
<dbReference type="Proteomes" id="UP000230069">
    <property type="component" value="Unassembled WGS sequence"/>
</dbReference>
<sequence length="162" mass="17982">MKWVVYDLDTSNVTFLNEAQIEINKGYGIKNGDFIKIGEFTSIRVCIDEKREVEGEKKEVGRNMRGRGESIAVVEKKLAPTAFVGDEVVKRKIRGLPKKQIQESGLVIEGEAACVDVETGKECDLESGVGQLRRNPRRCAAPKEQQVAGSSLVSIDKNRKTE</sequence>
<proteinExistence type="predicted"/>
<dbReference type="OrthoDB" id="687730at2759"/>
<gene>
    <name evidence="2" type="ORF">AQUCO_01100251v1</name>
</gene>
<organism evidence="2 3">
    <name type="scientific">Aquilegia coerulea</name>
    <name type="common">Rocky mountain columbine</name>
    <dbReference type="NCBI Taxonomy" id="218851"/>
    <lineage>
        <taxon>Eukaryota</taxon>
        <taxon>Viridiplantae</taxon>
        <taxon>Streptophyta</taxon>
        <taxon>Embryophyta</taxon>
        <taxon>Tracheophyta</taxon>
        <taxon>Spermatophyta</taxon>
        <taxon>Magnoliopsida</taxon>
        <taxon>Ranunculales</taxon>
        <taxon>Ranunculaceae</taxon>
        <taxon>Thalictroideae</taxon>
        <taxon>Aquilegia</taxon>
    </lineage>
</organism>